<organism evidence="1">
    <name type="scientific">marine sediment metagenome</name>
    <dbReference type="NCBI Taxonomy" id="412755"/>
    <lineage>
        <taxon>unclassified sequences</taxon>
        <taxon>metagenomes</taxon>
        <taxon>ecological metagenomes</taxon>
    </lineage>
</organism>
<dbReference type="AlphaFoldDB" id="X1J2I0"/>
<dbReference type="EMBL" id="BARU01028968">
    <property type="protein sequence ID" value="GAH75730.1"/>
    <property type="molecule type" value="Genomic_DNA"/>
</dbReference>
<gene>
    <name evidence="1" type="ORF">S03H2_46167</name>
</gene>
<reference evidence="1" key="1">
    <citation type="journal article" date="2014" name="Front. Microbiol.">
        <title>High frequency of phylogenetically diverse reductive dehalogenase-homologous genes in deep subseafloor sedimentary metagenomes.</title>
        <authorList>
            <person name="Kawai M."/>
            <person name="Futagami T."/>
            <person name="Toyoda A."/>
            <person name="Takaki Y."/>
            <person name="Nishi S."/>
            <person name="Hori S."/>
            <person name="Arai W."/>
            <person name="Tsubouchi T."/>
            <person name="Morono Y."/>
            <person name="Uchiyama I."/>
            <person name="Ito T."/>
            <person name="Fujiyama A."/>
            <person name="Inagaki F."/>
            <person name="Takami H."/>
        </authorList>
    </citation>
    <scope>NUCLEOTIDE SEQUENCE</scope>
    <source>
        <strain evidence="1">Expedition CK06-06</strain>
    </source>
</reference>
<evidence type="ECO:0000313" key="1">
    <source>
        <dbReference type="EMBL" id="GAH75730.1"/>
    </source>
</evidence>
<proteinExistence type="predicted"/>
<comment type="caution">
    <text evidence="1">The sequence shown here is derived from an EMBL/GenBank/DDBJ whole genome shotgun (WGS) entry which is preliminary data.</text>
</comment>
<name>X1J2I0_9ZZZZ</name>
<sequence>MDFFKPTFYISEALGEQPAGLIKDLIAADERFFEPMPEIAPEAAEGSQSTDHNYNDNTELVEAISKGARGAYWDILRKLRCD</sequence>
<accession>X1J2I0</accession>
<protein>
    <submittedName>
        <fullName evidence="1">Uncharacterized protein</fullName>
    </submittedName>
</protein>